<keyword evidence="4 7" id="KW-0812">Transmembrane</keyword>
<dbReference type="GO" id="GO:0015212">
    <property type="term" value="F:cytidine transmembrane transporter activity"/>
    <property type="evidence" value="ECO:0007669"/>
    <property type="project" value="TreeGrafter"/>
</dbReference>
<feature type="transmembrane region" description="Helical" evidence="7">
    <location>
        <begin position="41"/>
        <end position="63"/>
    </location>
</feature>
<dbReference type="InterPro" id="IPR036259">
    <property type="entry name" value="MFS_trans_sf"/>
</dbReference>
<dbReference type="Proteomes" id="UP000011991">
    <property type="component" value="Unassembled WGS sequence"/>
</dbReference>
<keyword evidence="2" id="KW-0813">Transport</keyword>
<evidence type="ECO:0000256" key="7">
    <source>
        <dbReference type="SAM" id="Phobius"/>
    </source>
</evidence>
<evidence type="ECO:0000256" key="4">
    <source>
        <dbReference type="ARBA" id="ARBA00022692"/>
    </source>
</evidence>
<comment type="subcellular location">
    <subcellularLocation>
        <location evidence="1">Cell membrane</location>
        <topology evidence="1">Multi-pass membrane protein</topology>
    </subcellularLocation>
</comment>
<comment type="caution">
    <text evidence="8">The sequence shown here is derived from an EMBL/GenBank/DDBJ whole genome shotgun (WGS) entry which is preliminary data.</text>
</comment>
<name>M5RJ01_9BACT</name>
<dbReference type="PANTHER" id="PTHR23522:SF4">
    <property type="entry name" value="NUCLEOSIDE PERMEASE NUPG-RELATED"/>
    <property type="match status" value="1"/>
</dbReference>
<keyword evidence="9" id="KW-1185">Reference proteome</keyword>
<feature type="transmembrane region" description="Helical" evidence="7">
    <location>
        <begin position="212"/>
        <end position="233"/>
    </location>
</feature>
<protein>
    <submittedName>
        <fullName evidence="8">Nucleoside:H symporter</fullName>
    </submittedName>
</protein>
<organism evidence="8 9">
    <name type="scientific">Rhodopirellula maiorica SM1</name>
    <dbReference type="NCBI Taxonomy" id="1265738"/>
    <lineage>
        <taxon>Bacteria</taxon>
        <taxon>Pseudomonadati</taxon>
        <taxon>Planctomycetota</taxon>
        <taxon>Planctomycetia</taxon>
        <taxon>Pirellulales</taxon>
        <taxon>Pirellulaceae</taxon>
        <taxon>Novipirellula</taxon>
    </lineage>
</organism>
<dbReference type="PANTHER" id="PTHR23522">
    <property type="entry name" value="BLL5896 PROTEIN"/>
    <property type="match status" value="1"/>
</dbReference>
<sequence>MALLKDRSYLVFLVSSMLICIPLAFYYQITSRVVELTGLPIGTTMSYGQISEIVFMLVMPFFFKRLGVKWMLAIGMLAWVGRYTLFAFGATDQIRWMIILGIVLHGICYDFFFVTGQIYTDKKAPESVRAQAQGLLVMLTLGLGMMIGAQVAGQVEGQHTTDESKQYGETVVALTKQIDDATKANVSESEIAVMQEEKAEARHSELAAIEWYALWMKPALFALAVLIGFVLLFHERGVDIAKADIEPVETNAVE</sequence>
<proteinExistence type="predicted"/>
<keyword evidence="5 7" id="KW-1133">Transmembrane helix</keyword>
<dbReference type="InterPro" id="IPR004740">
    <property type="entry name" value="Nuc_H_symport"/>
</dbReference>
<keyword evidence="6 7" id="KW-0472">Membrane</keyword>
<evidence type="ECO:0000256" key="1">
    <source>
        <dbReference type="ARBA" id="ARBA00004651"/>
    </source>
</evidence>
<feature type="transmembrane region" description="Helical" evidence="7">
    <location>
        <begin position="94"/>
        <end position="114"/>
    </location>
</feature>
<dbReference type="Gene3D" id="1.20.1250.20">
    <property type="entry name" value="MFS general substrate transporter like domains"/>
    <property type="match status" value="1"/>
</dbReference>
<reference evidence="8 9" key="1">
    <citation type="journal article" date="2013" name="Mar. Genomics">
        <title>Expression of sulfatases in Rhodopirellula baltica and the diversity of sulfatases in the genus Rhodopirellula.</title>
        <authorList>
            <person name="Wegner C.E."/>
            <person name="Richter-Heitmann T."/>
            <person name="Klindworth A."/>
            <person name="Klockow C."/>
            <person name="Richter M."/>
            <person name="Achstetter T."/>
            <person name="Glockner F.O."/>
            <person name="Harder J."/>
        </authorList>
    </citation>
    <scope>NUCLEOTIDE SEQUENCE [LARGE SCALE GENOMIC DNA]</scope>
    <source>
        <strain evidence="8 9">SM1</strain>
    </source>
</reference>
<evidence type="ECO:0000256" key="3">
    <source>
        <dbReference type="ARBA" id="ARBA00022475"/>
    </source>
</evidence>
<evidence type="ECO:0000313" key="8">
    <source>
        <dbReference type="EMBL" id="EMI15342.1"/>
    </source>
</evidence>
<dbReference type="PATRIC" id="fig|1265738.3.peg.7721"/>
<evidence type="ECO:0000256" key="2">
    <source>
        <dbReference type="ARBA" id="ARBA00022448"/>
    </source>
</evidence>
<feature type="transmembrane region" description="Helical" evidence="7">
    <location>
        <begin position="135"/>
        <end position="153"/>
    </location>
</feature>
<dbReference type="Pfam" id="PF03825">
    <property type="entry name" value="Nuc_H_symport"/>
    <property type="match status" value="1"/>
</dbReference>
<dbReference type="AlphaFoldDB" id="M5RJ01"/>
<dbReference type="SUPFAM" id="SSF103473">
    <property type="entry name" value="MFS general substrate transporter"/>
    <property type="match status" value="1"/>
</dbReference>
<dbReference type="GO" id="GO:0005886">
    <property type="term" value="C:plasma membrane"/>
    <property type="evidence" value="ECO:0007669"/>
    <property type="project" value="UniProtKB-SubCell"/>
</dbReference>
<keyword evidence="3" id="KW-1003">Cell membrane</keyword>
<evidence type="ECO:0000256" key="5">
    <source>
        <dbReference type="ARBA" id="ARBA00022989"/>
    </source>
</evidence>
<feature type="transmembrane region" description="Helical" evidence="7">
    <location>
        <begin position="70"/>
        <end position="88"/>
    </location>
</feature>
<evidence type="ECO:0000313" key="9">
    <source>
        <dbReference type="Proteomes" id="UP000011991"/>
    </source>
</evidence>
<accession>M5RJ01</accession>
<evidence type="ECO:0000256" key="6">
    <source>
        <dbReference type="ARBA" id="ARBA00023136"/>
    </source>
</evidence>
<gene>
    <name evidence="8" type="ORF">RMSM_07731</name>
</gene>
<feature type="transmembrane region" description="Helical" evidence="7">
    <location>
        <begin position="9"/>
        <end position="29"/>
    </location>
</feature>
<dbReference type="EMBL" id="ANOG01001110">
    <property type="protein sequence ID" value="EMI15342.1"/>
    <property type="molecule type" value="Genomic_DNA"/>
</dbReference>
<dbReference type="GO" id="GO:0015213">
    <property type="term" value="F:uridine transmembrane transporter activity"/>
    <property type="evidence" value="ECO:0007669"/>
    <property type="project" value="TreeGrafter"/>
</dbReference>